<dbReference type="Proteomes" id="UP001066276">
    <property type="component" value="Chromosome 2_2"/>
</dbReference>
<name>A0AAV7UWK4_PLEWA</name>
<comment type="caution">
    <text evidence="1">The sequence shown here is derived from an EMBL/GenBank/DDBJ whole genome shotgun (WGS) entry which is preliminary data.</text>
</comment>
<gene>
    <name evidence="1" type="ORF">NDU88_001634</name>
</gene>
<keyword evidence="2" id="KW-1185">Reference proteome</keyword>
<dbReference type="EMBL" id="JANPWB010000004">
    <property type="protein sequence ID" value="KAJ1192323.1"/>
    <property type="molecule type" value="Genomic_DNA"/>
</dbReference>
<evidence type="ECO:0000313" key="2">
    <source>
        <dbReference type="Proteomes" id="UP001066276"/>
    </source>
</evidence>
<organism evidence="1 2">
    <name type="scientific">Pleurodeles waltl</name>
    <name type="common">Iberian ribbed newt</name>
    <dbReference type="NCBI Taxonomy" id="8319"/>
    <lineage>
        <taxon>Eukaryota</taxon>
        <taxon>Metazoa</taxon>
        <taxon>Chordata</taxon>
        <taxon>Craniata</taxon>
        <taxon>Vertebrata</taxon>
        <taxon>Euteleostomi</taxon>
        <taxon>Amphibia</taxon>
        <taxon>Batrachia</taxon>
        <taxon>Caudata</taxon>
        <taxon>Salamandroidea</taxon>
        <taxon>Salamandridae</taxon>
        <taxon>Pleurodelinae</taxon>
        <taxon>Pleurodeles</taxon>
    </lineage>
</organism>
<proteinExistence type="predicted"/>
<reference evidence="1" key="1">
    <citation type="journal article" date="2022" name="bioRxiv">
        <title>Sequencing and chromosome-scale assembly of the giantPleurodeles waltlgenome.</title>
        <authorList>
            <person name="Brown T."/>
            <person name="Elewa A."/>
            <person name="Iarovenko S."/>
            <person name="Subramanian E."/>
            <person name="Araus A.J."/>
            <person name="Petzold A."/>
            <person name="Susuki M."/>
            <person name="Suzuki K.-i.T."/>
            <person name="Hayashi T."/>
            <person name="Toyoda A."/>
            <person name="Oliveira C."/>
            <person name="Osipova E."/>
            <person name="Leigh N.D."/>
            <person name="Simon A."/>
            <person name="Yun M.H."/>
        </authorList>
    </citation>
    <scope>NUCLEOTIDE SEQUENCE</scope>
    <source>
        <strain evidence="1">20211129_DDA</strain>
        <tissue evidence="1">Liver</tissue>
    </source>
</reference>
<accession>A0AAV7UWK4</accession>
<evidence type="ECO:0000313" key="1">
    <source>
        <dbReference type="EMBL" id="KAJ1192323.1"/>
    </source>
</evidence>
<protein>
    <submittedName>
        <fullName evidence="1">Uncharacterized protein</fullName>
    </submittedName>
</protein>
<sequence length="103" mass="11475">MICPNREKDMILAMQTEDSSEIAEPEHTANRFREYYEDIYTSKIAPDPEALSDYLLHIEFSWLMAADRESLMAPLTLKGMCRALGGMAEGKAPGPDGLTVGFC</sequence>
<dbReference type="AlphaFoldDB" id="A0AAV7UWK4"/>